<dbReference type="RefSeq" id="XP_009024485.1">
    <property type="nucleotide sequence ID" value="XM_009026237.1"/>
</dbReference>
<dbReference type="GeneID" id="20206601"/>
<dbReference type="SUPFAM" id="SSF56436">
    <property type="entry name" value="C-type lectin-like"/>
    <property type="match status" value="1"/>
</dbReference>
<evidence type="ECO:0000313" key="3">
    <source>
        <dbReference type="EnsemblMetazoa" id="HelroP178091"/>
    </source>
</evidence>
<evidence type="ECO:0008006" key="5">
    <source>
        <dbReference type="Google" id="ProtNLM"/>
    </source>
</evidence>
<dbReference type="InParanoid" id="T1FCQ2"/>
<evidence type="ECO:0000313" key="2">
    <source>
        <dbReference type="EMBL" id="ESN97307.1"/>
    </source>
</evidence>
<dbReference type="HOGENOM" id="CLU_070181_1_0_1"/>
<dbReference type="CDD" id="cd00037">
    <property type="entry name" value="CLECT"/>
    <property type="match status" value="1"/>
</dbReference>
<proteinExistence type="predicted"/>
<evidence type="ECO:0000313" key="4">
    <source>
        <dbReference type="Proteomes" id="UP000015101"/>
    </source>
</evidence>
<dbReference type="AlphaFoldDB" id="T1FCQ2"/>
<dbReference type="Proteomes" id="UP000015101">
    <property type="component" value="Unassembled WGS sequence"/>
</dbReference>
<dbReference type="GO" id="GO:0030246">
    <property type="term" value="F:carbohydrate binding"/>
    <property type="evidence" value="ECO:0000318"/>
    <property type="project" value="GO_Central"/>
</dbReference>
<dbReference type="InterPro" id="IPR016186">
    <property type="entry name" value="C-type_lectin-like/link_sf"/>
</dbReference>
<dbReference type="EnsemblMetazoa" id="HelroT178091">
    <property type="protein sequence ID" value="HelroP178091"/>
    <property type="gene ID" value="HelroG178091"/>
</dbReference>
<sequence length="186" mass="21436">MLGVMFWVVILIPHTNVQTQDVKSRNFVRAVSYLRQKNKQTFVYFDENAENKLTINAKSLSDCVLKCQVSTGFEARGINYVHSSRSCSCFCKRGFGWNVTVLNSTDSVAFVSHDCPVKFDYLIEQHKCYKMQYRKLNWYDGRALCNSFSSSHPITLDDEAENDLSILYVRFTIPSVFEEVFSLDCS</sequence>
<keyword evidence="1" id="KW-0732">Signal</keyword>
<feature type="signal peptide" evidence="1">
    <location>
        <begin position="1"/>
        <end position="19"/>
    </location>
</feature>
<reference evidence="2 4" key="2">
    <citation type="journal article" date="2013" name="Nature">
        <title>Insights into bilaterian evolution from three spiralian genomes.</title>
        <authorList>
            <person name="Simakov O."/>
            <person name="Marletaz F."/>
            <person name="Cho S.J."/>
            <person name="Edsinger-Gonzales E."/>
            <person name="Havlak P."/>
            <person name="Hellsten U."/>
            <person name="Kuo D.H."/>
            <person name="Larsson T."/>
            <person name="Lv J."/>
            <person name="Arendt D."/>
            <person name="Savage R."/>
            <person name="Osoegawa K."/>
            <person name="de Jong P."/>
            <person name="Grimwood J."/>
            <person name="Chapman J.A."/>
            <person name="Shapiro H."/>
            <person name="Aerts A."/>
            <person name="Otillar R.P."/>
            <person name="Terry A.Y."/>
            <person name="Boore J.L."/>
            <person name="Grigoriev I.V."/>
            <person name="Lindberg D.R."/>
            <person name="Seaver E.C."/>
            <person name="Weisblat D.A."/>
            <person name="Putnam N.H."/>
            <person name="Rokhsar D.S."/>
        </authorList>
    </citation>
    <scope>NUCLEOTIDE SEQUENCE</scope>
</reference>
<dbReference type="GO" id="GO:0038187">
    <property type="term" value="F:pattern recognition receptor activity"/>
    <property type="evidence" value="ECO:0000318"/>
    <property type="project" value="GO_Central"/>
</dbReference>
<gene>
    <name evidence="3" type="primary">20206601</name>
    <name evidence="2" type="ORF">HELRODRAFT_178091</name>
</gene>
<name>T1FCQ2_HELRO</name>
<dbReference type="EMBL" id="AMQM01006296">
    <property type="status" value="NOT_ANNOTATED_CDS"/>
    <property type="molecule type" value="Genomic_DNA"/>
</dbReference>
<feature type="chain" id="PRO_5010980598" description="C-type lectin domain-containing protein" evidence="1">
    <location>
        <begin position="20"/>
        <end position="186"/>
    </location>
</feature>
<reference evidence="4" key="1">
    <citation type="submission" date="2012-12" db="EMBL/GenBank/DDBJ databases">
        <authorList>
            <person name="Hellsten U."/>
            <person name="Grimwood J."/>
            <person name="Chapman J.A."/>
            <person name="Shapiro H."/>
            <person name="Aerts A."/>
            <person name="Otillar R.P."/>
            <person name="Terry A.Y."/>
            <person name="Boore J.L."/>
            <person name="Simakov O."/>
            <person name="Marletaz F."/>
            <person name="Cho S.-J."/>
            <person name="Edsinger-Gonzales E."/>
            <person name="Havlak P."/>
            <person name="Kuo D.-H."/>
            <person name="Larsson T."/>
            <person name="Lv J."/>
            <person name="Arendt D."/>
            <person name="Savage R."/>
            <person name="Osoegawa K."/>
            <person name="de Jong P."/>
            <person name="Lindberg D.R."/>
            <person name="Seaver E.C."/>
            <person name="Weisblat D.A."/>
            <person name="Putnam N.H."/>
            <person name="Grigoriev I.V."/>
            <person name="Rokhsar D.S."/>
        </authorList>
    </citation>
    <scope>NUCLEOTIDE SEQUENCE</scope>
</reference>
<dbReference type="InterPro" id="IPR016187">
    <property type="entry name" value="CTDL_fold"/>
</dbReference>
<dbReference type="GO" id="GO:0009897">
    <property type="term" value="C:external side of plasma membrane"/>
    <property type="evidence" value="ECO:0000318"/>
    <property type="project" value="GO_Central"/>
</dbReference>
<dbReference type="GO" id="GO:0006955">
    <property type="term" value="P:immune response"/>
    <property type="evidence" value="ECO:0000318"/>
    <property type="project" value="GO_Central"/>
</dbReference>
<organism evidence="3 4">
    <name type="scientific">Helobdella robusta</name>
    <name type="common">Californian leech</name>
    <dbReference type="NCBI Taxonomy" id="6412"/>
    <lineage>
        <taxon>Eukaryota</taxon>
        <taxon>Metazoa</taxon>
        <taxon>Spiralia</taxon>
        <taxon>Lophotrochozoa</taxon>
        <taxon>Annelida</taxon>
        <taxon>Clitellata</taxon>
        <taxon>Hirudinea</taxon>
        <taxon>Rhynchobdellida</taxon>
        <taxon>Glossiphoniidae</taxon>
        <taxon>Helobdella</taxon>
    </lineage>
</organism>
<evidence type="ECO:0000256" key="1">
    <source>
        <dbReference type="SAM" id="SignalP"/>
    </source>
</evidence>
<reference evidence="3" key="3">
    <citation type="submission" date="2015-06" db="UniProtKB">
        <authorList>
            <consortium name="EnsemblMetazoa"/>
        </authorList>
    </citation>
    <scope>IDENTIFICATION</scope>
</reference>
<dbReference type="EMBL" id="KB097379">
    <property type="protein sequence ID" value="ESN97307.1"/>
    <property type="molecule type" value="Genomic_DNA"/>
</dbReference>
<protein>
    <recommendedName>
        <fullName evidence="5">C-type lectin domain-containing protein</fullName>
    </recommendedName>
</protein>
<dbReference type="KEGG" id="hro:HELRODRAFT_178091"/>
<keyword evidence="4" id="KW-1185">Reference proteome</keyword>
<accession>T1FCQ2</accession>
<dbReference type="CTD" id="20206601"/>
<dbReference type="Gene3D" id="3.10.100.10">
    <property type="entry name" value="Mannose-Binding Protein A, subunit A"/>
    <property type="match status" value="1"/>
</dbReference>